<dbReference type="Proteomes" id="UP000823854">
    <property type="component" value="Unassembled WGS sequence"/>
</dbReference>
<sequence length="322" mass="33489">MRGRGTTRGEEHSTPHGETPYSPTSLLRALTADPYSVDTLREEEHPVASATPPDTRWMRTVTLLLAVLLGFSVAVSAVDLREEAASADSPRALLEQEVLDVRAETDELEERRAELEGEIALAQEQVLDEGDDDAAQRLGEYEQAGAGAALSGSGVVLTLEDSAPLPSRSGAGPGAVNRVTDGDLQIAVNGLWAAGAEAVAVNGQRVSATTAIRTAGSAVLVDFRPLSPPYEVTALGDPELLRSGVEDAETGAYLSEISTRYGIGVSWTAGEDLSVPARSLGTLREAERSDDEAEGASDPSAAPTATTPDSAAEGGAEQEDSP</sequence>
<reference evidence="4" key="2">
    <citation type="submission" date="2021-04" db="EMBL/GenBank/DDBJ databases">
        <authorList>
            <person name="Gilroy R."/>
        </authorList>
    </citation>
    <scope>NUCLEOTIDE SEQUENCE</scope>
    <source>
        <strain evidence="4">CHK130-7132</strain>
    </source>
</reference>
<evidence type="ECO:0000256" key="3">
    <source>
        <dbReference type="SAM" id="MobiDB-lite"/>
    </source>
</evidence>
<dbReference type="PANTHER" id="PTHR37313">
    <property type="entry name" value="UPF0749 PROTEIN RV1825"/>
    <property type="match status" value="1"/>
</dbReference>
<dbReference type="Pfam" id="PF05949">
    <property type="entry name" value="DUF881"/>
    <property type="match status" value="1"/>
</dbReference>
<gene>
    <name evidence="4" type="ORF">H9932_04950</name>
</gene>
<dbReference type="InterPro" id="IPR010273">
    <property type="entry name" value="DUF881"/>
</dbReference>
<feature type="compositionally biased region" description="Low complexity" evidence="3">
    <location>
        <begin position="296"/>
        <end position="312"/>
    </location>
</feature>
<name>A0A9D2Q158_9MICO</name>
<evidence type="ECO:0000256" key="1">
    <source>
        <dbReference type="ARBA" id="ARBA00009108"/>
    </source>
</evidence>
<evidence type="ECO:0000313" key="5">
    <source>
        <dbReference type="Proteomes" id="UP000823854"/>
    </source>
</evidence>
<dbReference type="Gene3D" id="3.30.70.1880">
    <property type="entry name" value="Protein of unknown function DUF881"/>
    <property type="match status" value="1"/>
</dbReference>
<accession>A0A9D2Q158</accession>
<feature type="region of interest" description="Disordered" evidence="3">
    <location>
        <begin position="277"/>
        <end position="322"/>
    </location>
</feature>
<comment type="caution">
    <text evidence="4">The sequence shown here is derived from an EMBL/GenBank/DDBJ whole genome shotgun (WGS) entry which is preliminary data.</text>
</comment>
<proteinExistence type="inferred from homology"/>
<dbReference type="AlphaFoldDB" id="A0A9D2Q158"/>
<dbReference type="EMBL" id="DWWC01000098">
    <property type="protein sequence ID" value="HJC69015.1"/>
    <property type="molecule type" value="Genomic_DNA"/>
</dbReference>
<reference evidence="4" key="1">
    <citation type="journal article" date="2021" name="PeerJ">
        <title>Extensive microbial diversity within the chicken gut microbiome revealed by metagenomics and culture.</title>
        <authorList>
            <person name="Gilroy R."/>
            <person name="Ravi A."/>
            <person name="Getino M."/>
            <person name="Pursley I."/>
            <person name="Horton D.L."/>
            <person name="Alikhan N.F."/>
            <person name="Baker D."/>
            <person name="Gharbi K."/>
            <person name="Hall N."/>
            <person name="Watson M."/>
            <person name="Adriaenssens E.M."/>
            <person name="Foster-Nyarko E."/>
            <person name="Jarju S."/>
            <person name="Secka A."/>
            <person name="Antonio M."/>
            <person name="Oren A."/>
            <person name="Chaudhuri R.R."/>
            <person name="La Ragione R."/>
            <person name="Hildebrand F."/>
            <person name="Pallen M.J."/>
        </authorList>
    </citation>
    <scope>NUCLEOTIDE SEQUENCE</scope>
    <source>
        <strain evidence="4">CHK130-7132</strain>
    </source>
</reference>
<organism evidence="4 5">
    <name type="scientific">Candidatus Brachybacterium intestinipullorum</name>
    <dbReference type="NCBI Taxonomy" id="2838512"/>
    <lineage>
        <taxon>Bacteria</taxon>
        <taxon>Bacillati</taxon>
        <taxon>Actinomycetota</taxon>
        <taxon>Actinomycetes</taxon>
        <taxon>Micrococcales</taxon>
        <taxon>Dermabacteraceae</taxon>
        <taxon>Brachybacterium</taxon>
    </lineage>
</organism>
<feature type="coiled-coil region" evidence="2">
    <location>
        <begin position="91"/>
        <end position="125"/>
    </location>
</feature>
<evidence type="ECO:0000256" key="2">
    <source>
        <dbReference type="SAM" id="Coils"/>
    </source>
</evidence>
<protein>
    <submittedName>
        <fullName evidence="4">DUF881 domain-containing protein</fullName>
    </submittedName>
</protein>
<evidence type="ECO:0000313" key="4">
    <source>
        <dbReference type="EMBL" id="HJC69015.1"/>
    </source>
</evidence>
<keyword evidence="2" id="KW-0175">Coiled coil</keyword>
<feature type="region of interest" description="Disordered" evidence="3">
    <location>
        <begin position="1"/>
        <end position="26"/>
    </location>
</feature>
<dbReference type="PANTHER" id="PTHR37313:SF1">
    <property type="entry name" value="UPF0749 PROTEIN RV1823"/>
    <property type="match status" value="1"/>
</dbReference>
<comment type="similarity">
    <text evidence="1">Belongs to the UPF0749 family.</text>
</comment>
<dbReference type="GO" id="GO:0005886">
    <property type="term" value="C:plasma membrane"/>
    <property type="evidence" value="ECO:0007669"/>
    <property type="project" value="TreeGrafter"/>
</dbReference>